<accession>A0A176QFH7</accession>
<keyword evidence="1" id="KW-1133">Transmembrane helix</keyword>
<evidence type="ECO:0000256" key="1">
    <source>
        <dbReference type="SAM" id="Phobius"/>
    </source>
</evidence>
<keyword evidence="1" id="KW-0812">Transmembrane</keyword>
<dbReference type="AlphaFoldDB" id="A0A176QFH7"/>
<protein>
    <submittedName>
        <fullName evidence="2">Uncharacterized protein</fullName>
    </submittedName>
</protein>
<feature type="transmembrane region" description="Helical" evidence="1">
    <location>
        <begin position="96"/>
        <end position="113"/>
    </location>
</feature>
<name>A0A176QFH7_9MICO</name>
<dbReference type="Proteomes" id="UP000076976">
    <property type="component" value="Unassembled WGS sequence"/>
</dbReference>
<sequence length="118" mass="12347">MSYELTKTMQAASAGYGLYCLAKPSHLASALREPRNQRALDRLARTFAVRDIPIAALALAGPPAALPWAVGGRVASDVGDALVLGASTKGSIRTKVLAVTLGWAALNALAYAADTRRR</sequence>
<evidence type="ECO:0000313" key="2">
    <source>
        <dbReference type="EMBL" id="OAB88555.1"/>
    </source>
</evidence>
<evidence type="ECO:0000313" key="3">
    <source>
        <dbReference type="Proteomes" id="UP000076976"/>
    </source>
</evidence>
<keyword evidence="3" id="KW-1185">Reference proteome</keyword>
<comment type="caution">
    <text evidence="2">The sequence shown here is derived from an EMBL/GenBank/DDBJ whole genome shotgun (WGS) entry which is preliminary data.</text>
</comment>
<dbReference type="RefSeq" id="WP_068270606.1">
    <property type="nucleotide sequence ID" value="NZ_LQZG01000001.1"/>
</dbReference>
<keyword evidence="1" id="KW-0472">Membrane</keyword>
<gene>
    <name evidence="2" type="ORF">AWH69_01770</name>
</gene>
<reference evidence="2 3" key="1">
    <citation type="submission" date="2016-01" db="EMBL/GenBank/DDBJ databases">
        <title>Janibacter melonis strain CD11_4 genome sequencing and assembly.</title>
        <authorList>
            <person name="Nair G.R."/>
            <person name="Kaur G."/>
            <person name="Chander A.M."/>
            <person name="Mayilraj S."/>
        </authorList>
    </citation>
    <scope>NUCLEOTIDE SEQUENCE [LARGE SCALE GENOMIC DNA]</scope>
    <source>
        <strain evidence="2 3">CD11-4</strain>
    </source>
</reference>
<dbReference type="EMBL" id="LQZG01000001">
    <property type="protein sequence ID" value="OAB88555.1"/>
    <property type="molecule type" value="Genomic_DNA"/>
</dbReference>
<organism evidence="2 3">
    <name type="scientific">Janibacter melonis</name>
    <dbReference type="NCBI Taxonomy" id="262209"/>
    <lineage>
        <taxon>Bacteria</taxon>
        <taxon>Bacillati</taxon>
        <taxon>Actinomycetota</taxon>
        <taxon>Actinomycetes</taxon>
        <taxon>Micrococcales</taxon>
        <taxon>Intrasporangiaceae</taxon>
        <taxon>Janibacter</taxon>
    </lineage>
</organism>
<proteinExistence type="predicted"/>